<gene>
    <name evidence="8" type="ORF">CN684_27215</name>
</gene>
<protein>
    <submittedName>
        <fullName evidence="8">Methyl-accepting chemotaxis protein</fullName>
    </submittedName>
</protein>
<keyword evidence="6" id="KW-0175">Coiled coil</keyword>
<dbReference type="InterPro" id="IPR024478">
    <property type="entry name" value="HlyB_4HB_MCP"/>
</dbReference>
<evidence type="ECO:0000256" key="4">
    <source>
        <dbReference type="ARBA" id="ARBA00023224"/>
    </source>
</evidence>
<keyword evidence="7" id="KW-0812">Transmembrane</keyword>
<feature type="transmembrane region" description="Helical" evidence="7">
    <location>
        <begin position="12"/>
        <end position="35"/>
    </location>
</feature>
<accession>A0A2A7VSX0</accession>
<dbReference type="Proteomes" id="UP000220045">
    <property type="component" value="Unassembled WGS sequence"/>
</dbReference>
<dbReference type="PANTHER" id="PTHR32089">
    <property type="entry name" value="METHYL-ACCEPTING CHEMOTAXIS PROTEIN MCPB"/>
    <property type="match status" value="1"/>
</dbReference>
<dbReference type="GO" id="GO:0004888">
    <property type="term" value="F:transmembrane signaling receptor activity"/>
    <property type="evidence" value="ECO:0007669"/>
    <property type="project" value="InterPro"/>
</dbReference>
<evidence type="ECO:0000256" key="2">
    <source>
        <dbReference type="ARBA" id="ARBA00022475"/>
    </source>
</evidence>
<comment type="subcellular location">
    <subcellularLocation>
        <location evidence="1">Cell membrane</location>
    </subcellularLocation>
</comment>
<dbReference type="CDD" id="cd19411">
    <property type="entry name" value="MCP2201-like_sensor"/>
    <property type="match status" value="1"/>
</dbReference>
<reference evidence="8 9" key="1">
    <citation type="submission" date="2017-09" db="EMBL/GenBank/DDBJ databases">
        <title>Large-scale bioinformatics analysis of Bacillus genomes uncovers conserved roles of natural products in bacterial physiology.</title>
        <authorList>
            <consortium name="Agbiome Team Llc"/>
            <person name="Bleich R.M."/>
            <person name="Grubbs K.J."/>
            <person name="Santa Maria K.C."/>
            <person name="Allen S.E."/>
            <person name="Farag S."/>
            <person name="Shank E.A."/>
            <person name="Bowers A."/>
        </authorList>
    </citation>
    <scope>NUCLEOTIDE SEQUENCE [LARGE SCALE GENOMIC DNA]</scope>
    <source>
        <strain evidence="8 9">AFS004017</strain>
    </source>
</reference>
<dbReference type="GO" id="GO:0006935">
    <property type="term" value="P:chemotaxis"/>
    <property type="evidence" value="ECO:0007669"/>
    <property type="project" value="InterPro"/>
</dbReference>
<dbReference type="Gene3D" id="6.10.340.10">
    <property type="match status" value="1"/>
</dbReference>
<proteinExistence type="inferred from homology"/>
<evidence type="ECO:0000256" key="6">
    <source>
        <dbReference type="SAM" id="Coils"/>
    </source>
</evidence>
<comment type="similarity">
    <text evidence="5">Belongs to the methyl-accepting chemotaxis (MCP) protein family.</text>
</comment>
<dbReference type="Pfam" id="PF00672">
    <property type="entry name" value="HAMP"/>
    <property type="match status" value="1"/>
</dbReference>
<dbReference type="SMART" id="SM00304">
    <property type="entry name" value="HAMP"/>
    <property type="match status" value="2"/>
</dbReference>
<evidence type="ECO:0000256" key="1">
    <source>
        <dbReference type="ARBA" id="ARBA00004236"/>
    </source>
</evidence>
<dbReference type="AlphaFoldDB" id="A0A2A7VSX0"/>
<keyword evidence="7" id="KW-1133">Transmembrane helix</keyword>
<name>A0A2A7VSX0_9BACI</name>
<evidence type="ECO:0000313" key="8">
    <source>
        <dbReference type="EMBL" id="PEJ02111.1"/>
    </source>
</evidence>
<dbReference type="InterPro" id="IPR004089">
    <property type="entry name" value="MCPsignal_dom"/>
</dbReference>
<dbReference type="CDD" id="cd11386">
    <property type="entry name" value="MCP_signal"/>
    <property type="match status" value="1"/>
</dbReference>
<keyword evidence="2" id="KW-1003">Cell membrane</keyword>
<dbReference type="InterPro" id="IPR047347">
    <property type="entry name" value="YvaQ-like_sensor"/>
</dbReference>
<dbReference type="InterPro" id="IPR004090">
    <property type="entry name" value="Chemotax_Me-accpt_rcpt"/>
</dbReference>
<sequence length="576" mass="62996">MSFFKNSKIGTTLNVLVIIASVACIILSILGFLGLKKGEHASNTMYEDSLLPIQWIGAIESNFYLINMNVKETILSKDQERIKELLAEIDVARTETDQLIKKFESRVSSNKEKELYTTFHAVFNELRTQLRKVQDLGQSNNEEAYAYYLKEVDPNMKKAVQAIRELIQVNNNNADQLQKNNTASATNTIMLFVSISIIAIAIVIFIGYIIKSAIRQPIVLLEGDMEKVSAGDLTIRTSYKSDNELGSIVKSFNSMLDNLQQLIGEVKITTQEVISSTNGMLQDTKRASHISREVVQTIYEVDKKIEGQVTSIQESSSSMEEIATGVQTVAGSSATVTEVAVTTTEQVNSGSEVIKQSILQMNSIHEVVEETSTVIERLVMRTQQIDKALDAITNIAEQTNLLALNASIEAARAGENGKGFAVVAAEVGNLAEQSKASADEINHLILAIQQDTKDTVDAMQKGQQKASEGKETANKADQAFSSIMVAINKITSQIQEVSAATEEMSAGTEEVNASMSSVSETAAQVAKETTQTVQSIESQAASIEEISNQSNKIKEKVEALSELVSKFIIEKQGKEK</sequence>
<dbReference type="GO" id="GO:0007165">
    <property type="term" value="P:signal transduction"/>
    <property type="evidence" value="ECO:0007669"/>
    <property type="project" value="UniProtKB-KW"/>
</dbReference>
<dbReference type="PANTHER" id="PTHR32089:SF112">
    <property type="entry name" value="LYSOZYME-LIKE PROTEIN-RELATED"/>
    <property type="match status" value="1"/>
</dbReference>
<dbReference type="SMART" id="SM00283">
    <property type="entry name" value="MA"/>
    <property type="match status" value="1"/>
</dbReference>
<dbReference type="Pfam" id="PF00015">
    <property type="entry name" value="MCPsignal"/>
    <property type="match status" value="1"/>
</dbReference>
<dbReference type="InterPro" id="IPR003660">
    <property type="entry name" value="HAMP_dom"/>
</dbReference>
<dbReference type="Gene3D" id="1.10.287.950">
    <property type="entry name" value="Methyl-accepting chemotaxis protein"/>
    <property type="match status" value="1"/>
</dbReference>
<evidence type="ECO:0000256" key="5">
    <source>
        <dbReference type="ARBA" id="ARBA00029447"/>
    </source>
</evidence>
<dbReference type="PROSITE" id="PS50111">
    <property type="entry name" value="CHEMOTAXIS_TRANSDUC_2"/>
    <property type="match status" value="1"/>
</dbReference>
<organism evidence="8 9">
    <name type="scientific">Bacillus wiedmannii</name>
    <dbReference type="NCBI Taxonomy" id="1890302"/>
    <lineage>
        <taxon>Bacteria</taxon>
        <taxon>Bacillati</taxon>
        <taxon>Bacillota</taxon>
        <taxon>Bacilli</taxon>
        <taxon>Bacillales</taxon>
        <taxon>Bacillaceae</taxon>
        <taxon>Bacillus</taxon>
        <taxon>Bacillus cereus group</taxon>
    </lineage>
</organism>
<dbReference type="Pfam" id="PF12729">
    <property type="entry name" value="4HB_MCP_1"/>
    <property type="match status" value="1"/>
</dbReference>
<evidence type="ECO:0000256" key="7">
    <source>
        <dbReference type="SAM" id="Phobius"/>
    </source>
</evidence>
<keyword evidence="3 7" id="KW-0472">Membrane</keyword>
<dbReference type="PROSITE" id="PS50885">
    <property type="entry name" value="HAMP"/>
    <property type="match status" value="1"/>
</dbReference>
<dbReference type="PROSITE" id="PS51257">
    <property type="entry name" value="PROKAR_LIPOPROTEIN"/>
    <property type="match status" value="1"/>
</dbReference>
<dbReference type="PRINTS" id="PR00260">
    <property type="entry name" value="CHEMTRNSDUCR"/>
</dbReference>
<evidence type="ECO:0000256" key="3">
    <source>
        <dbReference type="ARBA" id="ARBA00023136"/>
    </source>
</evidence>
<dbReference type="CDD" id="cd06225">
    <property type="entry name" value="HAMP"/>
    <property type="match status" value="1"/>
</dbReference>
<dbReference type="RefSeq" id="WP_098096518.1">
    <property type="nucleotide sequence ID" value="NZ_NUEL01000059.1"/>
</dbReference>
<evidence type="ECO:0000313" key="9">
    <source>
        <dbReference type="Proteomes" id="UP000220045"/>
    </source>
</evidence>
<feature type="transmembrane region" description="Helical" evidence="7">
    <location>
        <begin position="189"/>
        <end position="210"/>
    </location>
</feature>
<dbReference type="SUPFAM" id="SSF58104">
    <property type="entry name" value="Methyl-accepting chemotaxis protein (MCP) signaling domain"/>
    <property type="match status" value="1"/>
</dbReference>
<comment type="caution">
    <text evidence="8">The sequence shown here is derived from an EMBL/GenBank/DDBJ whole genome shotgun (WGS) entry which is preliminary data.</text>
</comment>
<keyword evidence="4" id="KW-0807">Transducer</keyword>
<dbReference type="GO" id="GO:0005886">
    <property type="term" value="C:plasma membrane"/>
    <property type="evidence" value="ECO:0007669"/>
    <property type="project" value="UniProtKB-SubCell"/>
</dbReference>
<feature type="coiled-coil region" evidence="6">
    <location>
        <begin position="75"/>
        <end position="102"/>
    </location>
</feature>
<dbReference type="EMBL" id="NUEL01000059">
    <property type="protein sequence ID" value="PEJ02111.1"/>
    <property type="molecule type" value="Genomic_DNA"/>
</dbReference>